<dbReference type="EMBL" id="BAIV01000002">
    <property type="protein sequence ID" value="GAE82260.1"/>
    <property type="molecule type" value="Genomic_DNA"/>
</dbReference>
<evidence type="ECO:0000313" key="2">
    <source>
        <dbReference type="Proteomes" id="UP000019131"/>
    </source>
</evidence>
<dbReference type="Gene3D" id="2.160.20.10">
    <property type="entry name" value="Single-stranded right-handed beta-helix, Pectin lyase-like"/>
    <property type="match status" value="1"/>
</dbReference>
<dbReference type="InterPro" id="IPR011050">
    <property type="entry name" value="Pectin_lyase_fold/virulence"/>
</dbReference>
<dbReference type="SUPFAM" id="SSF51126">
    <property type="entry name" value="Pectin lyase-like"/>
    <property type="match status" value="1"/>
</dbReference>
<dbReference type="STRING" id="1445607.JCM10512_450"/>
<evidence type="ECO:0000313" key="1">
    <source>
        <dbReference type="EMBL" id="GAE82260.1"/>
    </source>
</evidence>
<dbReference type="InterPro" id="IPR012334">
    <property type="entry name" value="Pectin_lyas_fold"/>
</dbReference>
<proteinExistence type="predicted"/>
<dbReference type="Proteomes" id="UP000019131">
    <property type="component" value="Unassembled WGS sequence"/>
</dbReference>
<sequence length="82" mass="9131">MAIRRAIDECNRAGGGRVVIPAGKYYTGPIYLKSNVNLHLHKDATLLFSTHPDDYLPLVQTRWEGVDAMNYTHLSMPMASGI</sequence>
<keyword evidence="2" id="KW-1185">Reference proteome</keyword>
<dbReference type="AlphaFoldDB" id="W4UM74"/>
<name>W4UM74_9BACE</name>
<protein>
    <submittedName>
        <fullName evidence="1">Polygalacturonase</fullName>
    </submittedName>
</protein>
<reference evidence="1 2" key="1">
    <citation type="journal article" date="2014" name="Genome Announc.">
        <title>Draft Genome Sequence of Bacteroides reticulotermitis Strain JCM 10512T, Isolated from the Gut of a Termite.</title>
        <authorList>
            <person name="Yuki M."/>
            <person name="Oshima K."/>
            <person name="Suda W."/>
            <person name="Sakamoto M."/>
            <person name="Iida T."/>
            <person name="Hattori M."/>
            <person name="Ohkuma M."/>
        </authorList>
    </citation>
    <scope>NUCLEOTIDE SEQUENCE [LARGE SCALE GENOMIC DNA]</scope>
    <source>
        <strain evidence="1 2">JCM 10512</strain>
    </source>
</reference>
<comment type="caution">
    <text evidence="1">The sequence shown here is derived from an EMBL/GenBank/DDBJ whole genome shotgun (WGS) entry which is preliminary data.</text>
</comment>
<gene>
    <name evidence="1" type="ORF">JCM10512_450</name>
</gene>
<organism evidence="1 2">
    <name type="scientific">Bacteroides reticulotermitis JCM 10512</name>
    <dbReference type="NCBI Taxonomy" id="1445607"/>
    <lineage>
        <taxon>Bacteria</taxon>
        <taxon>Pseudomonadati</taxon>
        <taxon>Bacteroidota</taxon>
        <taxon>Bacteroidia</taxon>
        <taxon>Bacteroidales</taxon>
        <taxon>Bacteroidaceae</taxon>
        <taxon>Bacteroides</taxon>
    </lineage>
</organism>
<accession>W4UM74</accession>